<dbReference type="EMBL" id="ML978162">
    <property type="protein sequence ID" value="KAF2034207.1"/>
    <property type="molecule type" value="Genomic_DNA"/>
</dbReference>
<evidence type="ECO:0000256" key="2">
    <source>
        <dbReference type="SAM" id="Phobius"/>
    </source>
</evidence>
<dbReference type="Proteomes" id="UP000799777">
    <property type="component" value="Unassembled WGS sequence"/>
</dbReference>
<keyword evidence="2" id="KW-1133">Transmembrane helix</keyword>
<gene>
    <name evidence="3" type="ORF">EK21DRAFT_85647</name>
</gene>
<protein>
    <submittedName>
        <fullName evidence="3">Uncharacterized protein</fullName>
    </submittedName>
</protein>
<keyword evidence="2" id="KW-0472">Membrane</keyword>
<dbReference type="AlphaFoldDB" id="A0A9P4HJ71"/>
<reference evidence="3" key="1">
    <citation type="journal article" date="2020" name="Stud. Mycol.">
        <title>101 Dothideomycetes genomes: a test case for predicting lifestyles and emergence of pathogens.</title>
        <authorList>
            <person name="Haridas S."/>
            <person name="Albert R."/>
            <person name="Binder M."/>
            <person name="Bloem J."/>
            <person name="Labutti K."/>
            <person name="Salamov A."/>
            <person name="Andreopoulos B."/>
            <person name="Baker S."/>
            <person name="Barry K."/>
            <person name="Bills G."/>
            <person name="Bluhm B."/>
            <person name="Cannon C."/>
            <person name="Castanera R."/>
            <person name="Culley D."/>
            <person name="Daum C."/>
            <person name="Ezra D."/>
            <person name="Gonzalez J."/>
            <person name="Henrissat B."/>
            <person name="Kuo A."/>
            <person name="Liang C."/>
            <person name="Lipzen A."/>
            <person name="Lutzoni F."/>
            <person name="Magnuson J."/>
            <person name="Mondo S."/>
            <person name="Nolan M."/>
            <person name="Ohm R."/>
            <person name="Pangilinan J."/>
            <person name="Park H.-J."/>
            <person name="Ramirez L."/>
            <person name="Alfaro M."/>
            <person name="Sun H."/>
            <person name="Tritt A."/>
            <person name="Yoshinaga Y."/>
            <person name="Zwiers L.-H."/>
            <person name="Turgeon B."/>
            <person name="Goodwin S."/>
            <person name="Spatafora J."/>
            <person name="Crous P."/>
            <person name="Grigoriev I."/>
        </authorList>
    </citation>
    <scope>NUCLEOTIDE SEQUENCE</scope>
    <source>
        <strain evidence="3">CBS 110217</strain>
    </source>
</reference>
<sequence>MPLTHTQTGIIGASIASFIALSMLILLLFLRGRVPFTFSRSNPSSNSPLPTSTKQSFSRGILARKQSDSSSDMIEGEYEKYGELYVAPNQRPTVMALDIMMRSLLVTGLSGRAKKNDEPQSDGAVGAKVGEKEEENKTQRKTVRFQMEPERADNPHAEAETQIKDERRPLETREADEIAVDPMSFSFGSGKAMARLYRS</sequence>
<dbReference type="OrthoDB" id="3801122at2759"/>
<keyword evidence="2" id="KW-0812">Transmembrane</keyword>
<feature type="transmembrane region" description="Helical" evidence="2">
    <location>
        <begin position="6"/>
        <end position="30"/>
    </location>
</feature>
<feature type="compositionally biased region" description="Basic and acidic residues" evidence="1">
    <location>
        <begin position="147"/>
        <end position="176"/>
    </location>
</feature>
<organism evidence="3 4">
    <name type="scientific">Setomelanomma holmii</name>
    <dbReference type="NCBI Taxonomy" id="210430"/>
    <lineage>
        <taxon>Eukaryota</taxon>
        <taxon>Fungi</taxon>
        <taxon>Dikarya</taxon>
        <taxon>Ascomycota</taxon>
        <taxon>Pezizomycotina</taxon>
        <taxon>Dothideomycetes</taxon>
        <taxon>Pleosporomycetidae</taxon>
        <taxon>Pleosporales</taxon>
        <taxon>Pleosporineae</taxon>
        <taxon>Phaeosphaeriaceae</taxon>
        <taxon>Setomelanomma</taxon>
    </lineage>
</organism>
<feature type="region of interest" description="Disordered" evidence="1">
    <location>
        <begin position="40"/>
        <end position="69"/>
    </location>
</feature>
<feature type="compositionally biased region" description="Low complexity" evidence="1">
    <location>
        <begin position="40"/>
        <end position="53"/>
    </location>
</feature>
<accession>A0A9P4HJ71</accession>
<evidence type="ECO:0000313" key="3">
    <source>
        <dbReference type="EMBL" id="KAF2034207.1"/>
    </source>
</evidence>
<feature type="region of interest" description="Disordered" evidence="1">
    <location>
        <begin position="111"/>
        <end position="177"/>
    </location>
</feature>
<name>A0A9P4HJ71_9PLEO</name>
<proteinExistence type="predicted"/>
<keyword evidence="4" id="KW-1185">Reference proteome</keyword>
<evidence type="ECO:0000256" key="1">
    <source>
        <dbReference type="SAM" id="MobiDB-lite"/>
    </source>
</evidence>
<feature type="compositionally biased region" description="Basic and acidic residues" evidence="1">
    <location>
        <begin position="129"/>
        <end position="138"/>
    </location>
</feature>
<comment type="caution">
    <text evidence="3">The sequence shown here is derived from an EMBL/GenBank/DDBJ whole genome shotgun (WGS) entry which is preliminary data.</text>
</comment>
<evidence type="ECO:0000313" key="4">
    <source>
        <dbReference type="Proteomes" id="UP000799777"/>
    </source>
</evidence>